<dbReference type="PANTHER" id="PTHR42756:SF1">
    <property type="entry name" value="TRANSCRIPTIONAL REPRESSOR OF EMRAB OPERON"/>
    <property type="match status" value="1"/>
</dbReference>
<dbReference type="Gene3D" id="1.10.10.10">
    <property type="entry name" value="Winged helix-like DNA-binding domain superfamily/Winged helix DNA-binding domain"/>
    <property type="match status" value="1"/>
</dbReference>
<reference evidence="5" key="1">
    <citation type="submission" date="2016-05" db="EMBL/GenBank/DDBJ databases">
        <authorList>
            <person name="Cock P.J.A."/>
            <person name="Cock P.J.A."/>
        </authorList>
    </citation>
    <scope>NUCLEOTIDE SEQUENCE</scope>
    <source>
        <strain evidence="5">PWN146_assembly</strain>
    </source>
</reference>
<evidence type="ECO:0000256" key="3">
    <source>
        <dbReference type="ARBA" id="ARBA00023163"/>
    </source>
</evidence>
<evidence type="ECO:0000259" key="4">
    <source>
        <dbReference type="PROSITE" id="PS50995"/>
    </source>
</evidence>
<dbReference type="Pfam" id="PF01047">
    <property type="entry name" value="MarR"/>
    <property type="match status" value="1"/>
</dbReference>
<organism evidence="5">
    <name type="scientific">Serratia marcescens</name>
    <dbReference type="NCBI Taxonomy" id="615"/>
    <lineage>
        <taxon>Bacteria</taxon>
        <taxon>Pseudomonadati</taxon>
        <taxon>Pseudomonadota</taxon>
        <taxon>Gammaproteobacteria</taxon>
        <taxon>Enterobacterales</taxon>
        <taxon>Yersiniaceae</taxon>
        <taxon>Serratia</taxon>
    </lineage>
</organism>
<dbReference type="InterPro" id="IPR036390">
    <property type="entry name" value="WH_DNA-bd_sf"/>
</dbReference>
<dbReference type="InterPro" id="IPR023187">
    <property type="entry name" value="Tscrpt_reg_MarR-type_CS"/>
</dbReference>
<dbReference type="PANTHER" id="PTHR42756">
    <property type="entry name" value="TRANSCRIPTIONAL REGULATOR, MARR"/>
    <property type="match status" value="1"/>
</dbReference>
<dbReference type="InterPro" id="IPR000835">
    <property type="entry name" value="HTH_MarR-typ"/>
</dbReference>
<dbReference type="PRINTS" id="PR00598">
    <property type="entry name" value="HTHMARR"/>
</dbReference>
<dbReference type="GO" id="GO:0003677">
    <property type="term" value="F:DNA binding"/>
    <property type="evidence" value="ECO:0007669"/>
    <property type="project" value="UniProtKB-KW"/>
</dbReference>
<dbReference type="SMART" id="SM00347">
    <property type="entry name" value="HTH_MARR"/>
    <property type="match status" value="1"/>
</dbReference>
<name>A0A1C3HML8_SERMA</name>
<feature type="domain" description="HTH marR-type" evidence="4">
    <location>
        <begin position="6"/>
        <end position="136"/>
    </location>
</feature>
<dbReference type="AlphaFoldDB" id="A0A1C3HML8"/>
<proteinExistence type="predicted"/>
<dbReference type="InterPro" id="IPR036388">
    <property type="entry name" value="WH-like_DNA-bd_sf"/>
</dbReference>
<gene>
    <name evidence="5" type="primary">hosA</name>
    <name evidence="5" type="ORF">PWN146_05055</name>
</gene>
<dbReference type="RefSeq" id="WP_180548082.1">
    <property type="nucleotide sequence ID" value="NZ_CAMIRQ010000005.1"/>
</dbReference>
<sequence>MNRTLANTFFHLIRELLQDHSSQWQKSLPELSKQQYSILATVSETPGIEQVELMEAAISSKAALAELLSRMEGKGLLKREAGEQDKRRRFIYLTPAGQALFEASRPIADVIDNRYLERVNKEQYESALFALQTMVGKK</sequence>
<dbReference type="EMBL" id="LT575490">
    <property type="protein sequence ID" value="SAY46289.1"/>
    <property type="molecule type" value="Genomic_DNA"/>
</dbReference>
<keyword evidence="3" id="KW-0804">Transcription</keyword>
<dbReference type="PROSITE" id="PS50995">
    <property type="entry name" value="HTH_MARR_2"/>
    <property type="match status" value="1"/>
</dbReference>
<dbReference type="GO" id="GO:0003700">
    <property type="term" value="F:DNA-binding transcription factor activity"/>
    <property type="evidence" value="ECO:0007669"/>
    <property type="project" value="InterPro"/>
</dbReference>
<keyword evidence="1" id="KW-0805">Transcription regulation</keyword>
<accession>A0A1C3HML8</accession>
<dbReference type="SUPFAM" id="SSF46785">
    <property type="entry name" value="Winged helix' DNA-binding domain"/>
    <property type="match status" value="1"/>
</dbReference>
<evidence type="ECO:0000256" key="2">
    <source>
        <dbReference type="ARBA" id="ARBA00023125"/>
    </source>
</evidence>
<keyword evidence="2" id="KW-0238">DNA-binding</keyword>
<dbReference type="PROSITE" id="PS01117">
    <property type="entry name" value="HTH_MARR_1"/>
    <property type="match status" value="1"/>
</dbReference>
<protein>
    <submittedName>
        <fullName evidence="5">Transcriptional regulator HosA</fullName>
    </submittedName>
</protein>
<evidence type="ECO:0000256" key="1">
    <source>
        <dbReference type="ARBA" id="ARBA00023015"/>
    </source>
</evidence>
<evidence type="ECO:0000313" key="5">
    <source>
        <dbReference type="EMBL" id="SAY46289.1"/>
    </source>
</evidence>